<accession>A0A4R6SCT5</accession>
<evidence type="ECO:0000313" key="1">
    <source>
        <dbReference type="EMBL" id="TDP97751.1"/>
    </source>
</evidence>
<comment type="caution">
    <text evidence="1">The sequence shown here is derived from an EMBL/GenBank/DDBJ whole genome shotgun (WGS) entry which is preliminary data.</text>
</comment>
<gene>
    <name evidence="1" type="ORF">EV186_103715</name>
</gene>
<protein>
    <submittedName>
        <fullName evidence="1">SnoaL-like protein</fullName>
    </submittedName>
</protein>
<name>A0A4R6SCT5_LABRH</name>
<keyword evidence="2" id="KW-1185">Reference proteome</keyword>
<dbReference type="Pfam" id="PF07366">
    <property type="entry name" value="SnoaL"/>
    <property type="match status" value="1"/>
</dbReference>
<proteinExistence type="predicted"/>
<sequence>MTGVLTRPAAREIAFALVAEALNEGDYTIVRECVADDVVDLSEQRVFRDGRAGLIAAIDDVRTIWPDVFGRVTALDVLSDEDGRTTVALAVTTTGTRAHRNLHPHPSAGQQQRWRHHHVLVLEDGLVRRHHGWC</sequence>
<reference evidence="1 2" key="1">
    <citation type="submission" date="2019-03" db="EMBL/GenBank/DDBJ databases">
        <title>Genomic Encyclopedia of Type Strains, Phase IV (KMG-IV): sequencing the most valuable type-strain genomes for metagenomic binning, comparative biology and taxonomic classification.</title>
        <authorList>
            <person name="Goeker M."/>
        </authorList>
    </citation>
    <scope>NUCLEOTIDE SEQUENCE [LARGE SCALE GENOMIC DNA]</scope>
    <source>
        <strain evidence="1 2">DSM 45361</strain>
    </source>
</reference>
<evidence type="ECO:0000313" key="2">
    <source>
        <dbReference type="Proteomes" id="UP000295444"/>
    </source>
</evidence>
<dbReference type="InterPro" id="IPR032710">
    <property type="entry name" value="NTF2-like_dom_sf"/>
</dbReference>
<dbReference type="RefSeq" id="WP_166659245.1">
    <property type="nucleotide sequence ID" value="NZ_SNXZ01000003.1"/>
</dbReference>
<dbReference type="AlphaFoldDB" id="A0A4R6SCT5"/>
<dbReference type="SUPFAM" id="SSF54427">
    <property type="entry name" value="NTF2-like"/>
    <property type="match status" value="1"/>
</dbReference>
<dbReference type="EMBL" id="SNXZ01000003">
    <property type="protein sequence ID" value="TDP97751.1"/>
    <property type="molecule type" value="Genomic_DNA"/>
</dbReference>
<dbReference type="InterPro" id="IPR009959">
    <property type="entry name" value="Cyclase_SnoaL-like"/>
</dbReference>
<dbReference type="Proteomes" id="UP000295444">
    <property type="component" value="Unassembled WGS sequence"/>
</dbReference>
<dbReference type="Gene3D" id="3.10.450.50">
    <property type="match status" value="1"/>
</dbReference>
<organism evidence="1 2">
    <name type="scientific">Labedaea rhizosphaerae</name>
    <dbReference type="NCBI Taxonomy" id="598644"/>
    <lineage>
        <taxon>Bacteria</taxon>
        <taxon>Bacillati</taxon>
        <taxon>Actinomycetota</taxon>
        <taxon>Actinomycetes</taxon>
        <taxon>Pseudonocardiales</taxon>
        <taxon>Pseudonocardiaceae</taxon>
        <taxon>Labedaea</taxon>
    </lineage>
</organism>
<dbReference type="GO" id="GO:0030638">
    <property type="term" value="P:polyketide metabolic process"/>
    <property type="evidence" value="ECO:0007669"/>
    <property type="project" value="InterPro"/>
</dbReference>